<dbReference type="AlphaFoldDB" id="A0A015JGY7"/>
<reference evidence="1 2" key="1">
    <citation type="submission" date="2014-02" db="EMBL/GenBank/DDBJ databases">
        <title>Single nucleus genome sequencing reveals high similarity among nuclei of an endomycorrhizal fungus.</title>
        <authorList>
            <person name="Lin K."/>
            <person name="Geurts R."/>
            <person name="Zhang Z."/>
            <person name="Limpens E."/>
            <person name="Saunders D.G."/>
            <person name="Mu D."/>
            <person name="Pang E."/>
            <person name="Cao H."/>
            <person name="Cha H."/>
            <person name="Lin T."/>
            <person name="Zhou Q."/>
            <person name="Shang Y."/>
            <person name="Li Y."/>
            <person name="Ivanov S."/>
            <person name="Sharma T."/>
            <person name="Velzen R.V."/>
            <person name="Ruijter N.D."/>
            <person name="Aanen D.K."/>
            <person name="Win J."/>
            <person name="Kamoun S."/>
            <person name="Bisseling T."/>
            <person name="Huang S."/>
        </authorList>
    </citation>
    <scope>NUCLEOTIDE SEQUENCE [LARGE SCALE GENOMIC DNA]</scope>
    <source>
        <strain evidence="2">DAOM197198w</strain>
    </source>
</reference>
<dbReference type="HOGENOM" id="CLU_1759804_0_0_1"/>
<dbReference type="EMBL" id="JEMT01018977">
    <property type="protein sequence ID" value="EXX66385.1"/>
    <property type="molecule type" value="Genomic_DNA"/>
</dbReference>
<protein>
    <submittedName>
        <fullName evidence="1">Uncharacterized protein</fullName>
    </submittedName>
</protein>
<gene>
    <name evidence="1" type="ORF">RirG_124300</name>
</gene>
<name>A0A015JGY7_RHIIW</name>
<keyword evidence="2" id="KW-1185">Reference proteome</keyword>
<sequence length="148" mass="17747">MINSILDRKPQRITLDRLHYYDQHTNQFQFTNNPHIIAEHTNLHFQRLGKSLNEINDVKTYKSIHDLPLYWRSTYEPINNRNCKHMKSLLEDFSSEELSQVISSLPNNKAAGISGITYEDIKHTHQDFREYIKQFFNYIMQVQIYSRD</sequence>
<organism evidence="1 2">
    <name type="scientific">Rhizophagus irregularis (strain DAOM 197198w)</name>
    <name type="common">Glomus intraradices</name>
    <dbReference type="NCBI Taxonomy" id="1432141"/>
    <lineage>
        <taxon>Eukaryota</taxon>
        <taxon>Fungi</taxon>
        <taxon>Fungi incertae sedis</taxon>
        <taxon>Mucoromycota</taxon>
        <taxon>Glomeromycotina</taxon>
        <taxon>Glomeromycetes</taxon>
        <taxon>Glomerales</taxon>
        <taxon>Glomeraceae</taxon>
        <taxon>Rhizophagus</taxon>
    </lineage>
</organism>
<comment type="caution">
    <text evidence="1">The sequence shown here is derived from an EMBL/GenBank/DDBJ whole genome shotgun (WGS) entry which is preliminary data.</text>
</comment>
<evidence type="ECO:0000313" key="2">
    <source>
        <dbReference type="Proteomes" id="UP000022910"/>
    </source>
</evidence>
<dbReference type="Proteomes" id="UP000022910">
    <property type="component" value="Unassembled WGS sequence"/>
</dbReference>
<evidence type="ECO:0000313" key="1">
    <source>
        <dbReference type="EMBL" id="EXX66385.1"/>
    </source>
</evidence>
<proteinExistence type="predicted"/>
<accession>A0A015JGY7</accession>